<sequence length="162" mass="17198">MFGFKKKSKSVKLNAIASGQLISITAVADDVFAQKMMGDGFAVEPNDGEITAPTAGKIESVADTKHAIMMTTTDGLEIMLHLGLDTVKLKGAPFETHVKVGDTVALGDPLVTMDLEAIQAADKKTTVMTVVTNMDDVEKMDVIPNQMVTKNDAVATVTVQSK</sequence>
<evidence type="ECO:0000313" key="10">
    <source>
        <dbReference type="EMBL" id="POD89070.1"/>
    </source>
</evidence>
<dbReference type="InterPro" id="IPR001127">
    <property type="entry name" value="PTS_EIIA_1_perm"/>
</dbReference>
<dbReference type="GO" id="GO:0016301">
    <property type="term" value="F:kinase activity"/>
    <property type="evidence" value="ECO:0007669"/>
    <property type="project" value="UniProtKB-KW"/>
</dbReference>
<reference evidence="10 11" key="1">
    <citation type="submission" date="2017-06" db="EMBL/GenBank/DDBJ databases">
        <title>Genome sequence of Lactobacillus plantarum subsp. plantarum strain SRCM101258.</title>
        <authorList>
            <person name="Cho S.H."/>
        </authorList>
    </citation>
    <scope>NUCLEOTIDE SEQUENCE [LARGE SCALE GENOMIC DNA]</scope>
    <source>
        <strain evidence="10 11">SRCM101258</strain>
    </source>
</reference>
<evidence type="ECO:0000256" key="3">
    <source>
        <dbReference type="ARBA" id="ARBA00022448"/>
    </source>
</evidence>
<dbReference type="AlphaFoldDB" id="A0A2S3U9N9"/>
<dbReference type="PANTHER" id="PTHR45008:SF1">
    <property type="entry name" value="PTS SYSTEM GLUCOSE-SPECIFIC EIIA COMPONENT"/>
    <property type="match status" value="1"/>
</dbReference>
<evidence type="ECO:0000256" key="5">
    <source>
        <dbReference type="ARBA" id="ARBA00022679"/>
    </source>
</evidence>
<evidence type="ECO:0000259" key="9">
    <source>
        <dbReference type="PROSITE" id="PS51093"/>
    </source>
</evidence>
<comment type="subcellular location">
    <subcellularLocation>
        <location evidence="2">Cell membrane</location>
        <topology evidence="2">Multi-pass membrane protein</topology>
    </subcellularLocation>
    <subcellularLocation>
        <location evidence="1">Cytoplasm</location>
    </subcellularLocation>
</comment>
<dbReference type="InterPro" id="IPR011055">
    <property type="entry name" value="Dup_hybrid_motif"/>
</dbReference>
<dbReference type="Proteomes" id="UP000236990">
    <property type="component" value="Unassembled WGS sequence"/>
</dbReference>
<evidence type="ECO:0000256" key="2">
    <source>
        <dbReference type="ARBA" id="ARBA00004651"/>
    </source>
</evidence>
<dbReference type="FunFam" id="2.70.70.10:FF:000001">
    <property type="entry name" value="PTS system glucose-specific IIA component"/>
    <property type="match status" value="1"/>
</dbReference>
<dbReference type="PANTHER" id="PTHR45008">
    <property type="entry name" value="PTS SYSTEM GLUCOSE-SPECIFIC EIIA COMPONENT"/>
    <property type="match status" value="1"/>
</dbReference>
<dbReference type="GO" id="GO:0005886">
    <property type="term" value="C:plasma membrane"/>
    <property type="evidence" value="ECO:0007669"/>
    <property type="project" value="UniProtKB-SubCell"/>
</dbReference>
<organism evidence="10 11">
    <name type="scientific">Lactiplantibacillus plantarum subsp. plantarum</name>
    <dbReference type="NCBI Taxonomy" id="337330"/>
    <lineage>
        <taxon>Bacteria</taxon>
        <taxon>Bacillati</taxon>
        <taxon>Bacillota</taxon>
        <taxon>Bacilli</taxon>
        <taxon>Lactobacillales</taxon>
        <taxon>Lactobacillaceae</taxon>
        <taxon>Lactiplantibacillus</taxon>
    </lineage>
</organism>
<evidence type="ECO:0000256" key="6">
    <source>
        <dbReference type="ARBA" id="ARBA00022683"/>
    </source>
</evidence>
<dbReference type="GO" id="GO:0005737">
    <property type="term" value="C:cytoplasm"/>
    <property type="evidence" value="ECO:0007669"/>
    <property type="project" value="UniProtKB-SubCell"/>
</dbReference>
<feature type="chain" id="PRO_5038619134" evidence="8">
    <location>
        <begin position="29"/>
        <end position="162"/>
    </location>
</feature>
<keyword evidence="4" id="KW-0762">Sugar transport</keyword>
<dbReference type="SUPFAM" id="SSF51261">
    <property type="entry name" value="Duplicated hybrid motif"/>
    <property type="match status" value="1"/>
</dbReference>
<evidence type="ECO:0000256" key="8">
    <source>
        <dbReference type="SAM" id="SignalP"/>
    </source>
</evidence>
<keyword evidence="8" id="KW-0732">Signal</keyword>
<evidence type="ECO:0000256" key="7">
    <source>
        <dbReference type="ARBA" id="ARBA00022777"/>
    </source>
</evidence>
<evidence type="ECO:0000256" key="4">
    <source>
        <dbReference type="ARBA" id="ARBA00022597"/>
    </source>
</evidence>
<dbReference type="GO" id="GO:0009401">
    <property type="term" value="P:phosphoenolpyruvate-dependent sugar phosphotransferase system"/>
    <property type="evidence" value="ECO:0007669"/>
    <property type="project" value="UniProtKB-KW"/>
</dbReference>
<gene>
    <name evidence="10" type="ORF">S101258_00213</name>
</gene>
<dbReference type="Gene3D" id="2.70.70.10">
    <property type="entry name" value="Glucose Permease (Domain IIA)"/>
    <property type="match status" value="1"/>
</dbReference>
<dbReference type="NCBIfam" id="TIGR00830">
    <property type="entry name" value="PTBA"/>
    <property type="match status" value="1"/>
</dbReference>
<keyword evidence="7" id="KW-0418">Kinase</keyword>
<keyword evidence="5 10" id="KW-0808">Transferase</keyword>
<dbReference type="Pfam" id="PF00358">
    <property type="entry name" value="PTS_EIIA_1"/>
    <property type="match status" value="1"/>
</dbReference>
<evidence type="ECO:0000313" key="11">
    <source>
        <dbReference type="Proteomes" id="UP000236990"/>
    </source>
</evidence>
<comment type="caution">
    <text evidence="10">The sequence shown here is derived from an EMBL/GenBank/DDBJ whole genome shotgun (WGS) entry which is preliminary data.</text>
</comment>
<dbReference type="EMBL" id="NKCZ01000046">
    <property type="protein sequence ID" value="POD89070.1"/>
    <property type="molecule type" value="Genomic_DNA"/>
</dbReference>
<feature type="signal peptide" evidence="8">
    <location>
        <begin position="1"/>
        <end position="28"/>
    </location>
</feature>
<name>A0A2S3U9N9_LACPN</name>
<keyword evidence="6" id="KW-0598">Phosphotransferase system</keyword>
<dbReference type="EC" id="2.7.1.191" evidence="10"/>
<feature type="domain" description="PTS EIIA type-1" evidence="9">
    <location>
        <begin position="29"/>
        <end position="133"/>
    </location>
</feature>
<dbReference type="PROSITE" id="PS00371">
    <property type="entry name" value="PTS_EIIA_TYPE_1_HIS"/>
    <property type="match status" value="1"/>
</dbReference>
<proteinExistence type="predicted"/>
<dbReference type="PROSITE" id="PS51093">
    <property type="entry name" value="PTS_EIIA_TYPE_1"/>
    <property type="match status" value="1"/>
</dbReference>
<keyword evidence="3" id="KW-0813">Transport</keyword>
<protein>
    <submittedName>
        <fullName evidence="10">Protein-N(Pi)-phosphohistidine--sugar phosphotransferase</fullName>
        <ecNumber evidence="10">2.7.1.191</ecNumber>
    </submittedName>
</protein>
<accession>A0A2S3U9N9</accession>
<evidence type="ECO:0000256" key="1">
    <source>
        <dbReference type="ARBA" id="ARBA00004496"/>
    </source>
</evidence>
<dbReference type="InterPro" id="IPR050890">
    <property type="entry name" value="PTS_EIIA_component"/>
</dbReference>